<dbReference type="AlphaFoldDB" id="A0A7R8ZHG1"/>
<dbReference type="SUPFAM" id="SSF89028">
    <property type="entry name" value="Cobalamin adenosyltransferase-like"/>
    <property type="match status" value="1"/>
</dbReference>
<feature type="domain" description="Cobalamin adenosyltransferase-like" evidence="2">
    <location>
        <begin position="41"/>
        <end position="171"/>
    </location>
</feature>
<gene>
    <name evidence="3" type="ORF">CTOB1V02_LOCUS1828</name>
</gene>
<dbReference type="EMBL" id="OB660265">
    <property type="protein sequence ID" value="CAD7223851.1"/>
    <property type="molecule type" value="Genomic_DNA"/>
</dbReference>
<keyword evidence="1" id="KW-0067">ATP-binding</keyword>
<dbReference type="GO" id="GO:0008817">
    <property type="term" value="F:corrinoid adenosyltransferase activity"/>
    <property type="evidence" value="ECO:0007669"/>
    <property type="project" value="TreeGrafter"/>
</dbReference>
<dbReference type="InterPro" id="IPR036451">
    <property type="entry name" value="CblAdoTrfase-like_sf"/>
</dbReference>
<sequence length="196" mass="21776">MNSWCPVAKCVQLQQQKCGPLMRLGFPPVAHSYSSSTTIRIYTRRGDSGKSSLYSGERRVKDDLVFHSLGTIDELNSHIGLCRHLSEIAGKPYTKELEKIQCVLQEIGSVVATPRTPIPDKIHHMNRDLMTNSFDRSLTEELELLIDMHTDELQPLKNFILPGLGKQCAAVSGEHRAVSPRSSELPPGRSPGPLSF</sequence>
<organism evidence="3">
    <name type="scientific">Cyprideis torosa</name>
    <dbReference type="NCBI Taxonomy" id="163714"/>
    <lineage>
        <taxon>Eukaryota</taxon>
        <taxon>Metazoa</taxon>
        <taxon>Ecdysozoa</taxon>
        <taxon>Arthropoda</taxon>
        <taxon>Crustacea</taxon>
        <taxon>Oligostraca</taxon>
        <taxon>Ostracoda</taxon>
        <taxon>Podocopa</taxon>
        <taxon>Podocopida</taxon>
        <taxon>Cytherocopina</taxon>
        <taxon>Cytheroidea</taxon>
        <taxon>Cytherideidae</taxon>
        <taxon>Cyprideis</taxon>
    </lineage>
</organism>
<dbReference type="OrthoDB" id="549173at2759"/>
<keyword evidence="1" id="KW-0547">Nucleotide-binding</keyword>
<dbReference type="PANTHER" id="PTHR12213">
    <property type="entry name" value="CORRINOID ADENOSYLTRANSFERASE"/>
    <property type="match status" value="1"/>
</dbReference>
<proteinExistence type="inferred from homology"/>
<keyword evidence="1" id="KW-0808">Transferase</keyword>
<dbReference type="InterPro" id="IPR016030">
    <property type="entry name" value="CblAdoTrfase-like"/>
</dbReference>
<evidence type="ECO:0000256" key="1">
    <source>
        <dbReference type="RuleBase" id="RU366026"/>
    </source>
</evidence>
<dbReference type="InterPro" id="IPR029499">
    <property type="entry name" value="PduO-typ"/>
</dbReference>
<comment type="similarity">
    <text evidence="1">Belongs to the Cob(I)alamin adenosyltransferase family.</text>
</comment>
<dbReference type="PANTHER" id="PTHR12213:SF0">
    <property type="entry name" value="CORRINOID ADENOSYLTRANSFERASE MMAB"/>
    <property type="match status" value="1"/>
</dbReference>
<protein>
    <recommendedName>
        <fullName evidence="2">Cobalamin adenosyltransferase-like domain-containing protein</fullName>
    </recommendedName>
</protein>
<name>A0A7R8ZHG1_9CRUS</name>
<evidence type="ECO:0000259" key="2">
    <source>
        <dbReference type="Pfam" id="PF01923"/>
    </source>
</evidence>
<dbReference type="Gene3D" id="1.20.1200.10">
    <property type="entry name" value="Cobalamin adenosyltransferase-like"/>
    <property type="match status" value="1"/>
</dbReference>
<reference evidence="3" key="1">
    <citation type="submission" date="2020-11" db="EMBL/GenBank/DDBJ databases">
        <authorList>
            <person name="Tran Van P."/>
        </authorList>
    </citation>
    <scope>NUCLEOTIDE SEQUENCE</scope>
</reference>
<evidence type="ECO:0000313" key="3">
    <source>
        <dbReference type="EMBL" id="CAD7223851.1"/>
    </source>
</evidence>
<accession>A0A7R8ZHG1</accession>
<dbReference type="Pfam" id="PF01923">
    <property type="entry name" value="Cob_adeno_trans"/>
    <property type="match status" value="1"/>
</dbReference>
<dbReference type="GO" id="GO:0005524">
    <property type="term" value="F:ATP binding"/>
    <property type="evidence" value="ECO:0007669"/>
    <property type="project" value="UniProtKB-UniRule"/>
</dbReference>